<sequence length="40" mass="4622">MRNIVIDGKVIVTINHLHKLLKEKIGLPDHYGENLDALWD</sequence>
<evidence type="ECO:0000259" key="2">
    <source>
        <dbReference type="Pfam" id="PF01337"/>
    </source>
</evidence>
<evidence type="ECO:0000256" key="1">
    <source>
        <dbReference type="ARBA" id="ARBA00006845"/>
    </source>
</evidence>
<dbReference type="RefSeq" id="WP_307252675.1">
    <property type="nucleotide sequence ID" value="NZ_JAUSUV010000006.1"/>
</dbReference>
<accession>A0AAJ1TII8</accession>
<comment type="similarity">
    <text evidence="1">Belongs to the barstar family.</text>
</comment>
<dbReference type="InterPro" id="IPR000468">
    <property type="entry name" value="Barstar"/>
</dbReference>
<dbReference type="EMBL" id="JAUSUV010000006">
    <property type="protein sequence ID" value="MDQ0417562.1"/>
    <property type="molecule type" value="Genomic_DNA"/>
</dbReference>
<dbReference type="Pfam" id="PF01337">
    <property type="entry name" value="Barstar"/>
    <property type="match status" value="1"/>
</dbReference>
<keyword evidence="4" id="KW-1185">Reference proteome</keyword>
<evidence type="ECO:0000313" key="4">
    <source>
        <dbReference type="Proteomes" id="UP001238450"/>
    </source>
</evidence>
<comment type="caution">
    <text evidence="3">The sequence shown here is derived from an EMBL/GenBank/DDBJ whole genome shotgun (WGS) entry which is preliminary data.</text>
</comment>
<gene>
    <name evidence="3" type="ORF">J2Z48_001735</name>
</gene>
<dbReference type="SUPFAM" id="SSF52038">
    <property type="entry name" value="Barstar-related"/>
    <property type="match status" value="1"/>
</dbReference>
<name>A0AAJ1TII8_9BACL</name>
<organism evidence="3 4">
    <name type="scientific">Croceifilum oryzae</name>
    <dbReference type="NCBI Taxonomy" id="1553429"/>
    <lineage>
        <taxon>Bacteria</taxon>
        <taxon>Bacillati</taxon>
        <taxon>Bacillota</taxon>
        <taxon>Bacilli</taxon>
        <taxon>Bacillales</taxon>
        <taxon>Thermoactinomycetaceae</taxon>
        <taxon>Croceifilum</taxon>
    </lineage>
</organism>
<protein>
    <submittedName>
        <fullName evidence="3">RNAse (Barnase) inhibitor barstar</fullName>
    </submittedName>
</protein>
<dbReference type="InterPro" id="IPR035905">
    <property type="entry name" value="Barstar-like_sf"/>
</dbReference>
<feature type="domain" description="Barstar (barnase inhibitor)" evidence="2">
    <location>
        <begin position="1"/>
        <end position="40"/>
    </location>
</feature>
<dbReference type="Gene3D" id="3.30.370.10">
    <property type="entry name" value="Barstar-like"/>
    <property type="match status" value="1"/>
</dbReference>
<reference evidence="3 4" key="1">
    <citation type="submission" date="2023-07" db="EMBL/GenBank/DDBJ databases">
        <title>Genomic Encyclopedia of Type Strains, Phase IV (KMG-IV): sequencing the most valuable type-strain genomes for metagenomic binning, comparative biology and taxonomic classification.</title>
        <authorList>
            <person name="Goeker M."/>
        </authorList>
    </citation>
    <scope>NUCLEOTIDE SEQUENCE [LARGE SCALE GENOMIC DNA]</scope>
    <source>
        <strain evidence="3 4">DSM 46876</strain>
    </source>
</reference>
<evidence type="ECO:0000313" key="3">
    <source>
        <dbReference type="EMBL" id="MDQ0417562.1"/>
    </source>
</evidence>
<dbReference type="AlphaFoldDB" id="A0AAJ1TII8"/>
<proteinExistence type="inferred from homology"/>
<dbReference type="Proteomes" id="UP001238450">
    <property type="component" value="Unassembled WGS sequence"/>
</dbReference>